<reference evidence="2 3" key="1">
    <citation type="submission" date="2020-04" db="EMBL/GenBank/DDBJ databases">
        <authorList>
            <person name="Laetsch R D."/>
            <person name="Stevens L."/>
            <person name="Kumar S."/>
            <person name="Blaxter L. M."/>
        </authorList>
    </citation>
    <scope>NUCLEOTIDE SEQUENCE [LARGE SCALE GENOMIC DNA]</scope>
</reference>
<keyword evidence="1" id="KW-0472">Membrane</keyword>
<keyword evidence="1" id="KW-0812">Transmembrane</keyword>
<sequence length="70" mass="7720">MNDADEDSLDFDITISGSVNSATDPLTPPPTIRKSFSHRIQKRLAVLAVIIFVVFLAISIILVLVSMHRI</sequence>
<dbReference type="OrthoDB" id="5843844at2759"/>
<comment type="caution">
    <text evidence="2">The sequence shown here is derived from an EMBL/GenBank/DDBJ whole genome shotgun (WGS) entry which is preliminary data.</text>
</comment>
<name>A0A8S1EDL0_9PELO</name>
<keyword evidence="1" id="KW-1133">Transmembrane helix</keyword>
<organism evidence="2 3">
    <name type="scientific">Caenorhabditis bovis</name>
    <dbReference type="NCBI Taxonomy" id="2654633"/>
    <lineage>
        <taxon>Eukaryota</taxon>
        <taxon>Metazoa</taxon>
        <taxon>Ecdysozoa</taxon>
        <taxon>Nematoda</taxon>
        <taxon>Chromadorea</taxon>
        <taxon>Rhabditida</taxon>
        <taxon>Rhabditina</taxon>
        <taxon>Rhabditomorpha</taxon>
        <taxon>Rhabditoidea</taxon>
        <taxon>Rhabditidae</taxon>
        <taxon>Peloderinae</taxon>
        <taxon>Caenorhabditis</taxon>
    </lineage>
</organism>
<evidence type="ECO:0000313" key="3">
    <source>
        <dbReference type="Proteomes" id="UP000494206"/>
    </source>
</evidence>
<proteinExistence type="predicted"/>
<evidence type="ECO:0000313" key="2">
    <source>
        <dbReference type="EMBL" id="CAB3398864.1"/>
    </source>
</evidence>
<protein>
    <submittedName>
        <fullName evidence="2">Uncharacterized protein</fullName>
    </submittedName>
</protein>
<accession>A0A8S1EDL0</accession>
<evidence type="ECO:0000256" key="1">
    <source>
        <dbReference type="SAM" id="Phobius"/>
    </source>
</evidence>
<gene>
    <name evidence="2" type="ORF">CBOVIS_LOCUS2096</name>
</gene>
<dbReference type="AlphaFoldDB" id="A0A8S1EDL0"/>
<dbReference type="EMBL" id="CADEPM010000001">
    <property type="protein sequence ID" value="CAB3398864.1"/>
    <property type="molecule type" value="Genomic_DNA"/>
</dbReference>
<keyword evidence="3" id="KW-1185">Reference proteome</keyword>
<feature type="transmembrane region" description="Helical" evidence="1">
    <location>
        <begin position="44"/>
        <end position="67"/>
    </location>
</feature>
<dbReference type="Proteomes" id="UP000494206">
    <property type="component" value="Unassembled WGS sequence"/>
</dbReference>